<keyword evidence="3" id="KW-0547">Nucleotide-binding</keyword>
<evidence type="ECO:0000256" key="2">
    <source>
        <dbReference type="ARBA" id="ARBA00023175"/>
    </source>
</evidence>
<keyword evidence="3" id="KW-0067">ATP-binding</keyword>
<dbReference type="PROSITE" id="PS50067">
    <property type="entry name" value="KINESIN_MOTOR_2"/>
    <property type="match status" value="1"/>
</dbReference>
<evidence type="ECO:0000259" key="6">
    <source>
        <dbReference type="PROSITE" id="PS50067"/>
    </source>
</evidence>
<gene>
    <name evidence="7" type="ORF">TIFTF001_025834</name>
</gene>
<dbReference type="FunFam" id="3.40.850.10:FF:000111">
    <property type="entry name" value="p-loop nucleoside triphosphate hydrolase superfamily protein with CH (Calponin Homology) domain"/>
    <property type="match status" value="1"/>
</dbReference>
<feature type="compositionally biased region" description="Low complexity" evidence="5">
    <location>
        <begin position="901"/>
        <end position="923"/>
    </location>
</feature>
<dbReference type="SUPFAM" id="SSF52540">
    <property type="entry name" value="P-loop containing nucleoside triphosphate hydrolases"/>
    <property type="match status" value="1"/>
</dbReference>
<dbReference type="InterPro" id="IPR027640">
    <property type="entry name" value="Kinesin-like_fam"/>
</dbReference>
<protein>
    <recommendedName>
        <fullName evidence="6">Kinesin motor domain-containing protein</fullName>
    </recommendedName>
</protein>
<evidence type="ECO:0000313" key="8">
    <source>
        <dbReference type="Proteomes" id="UP001187192"/>
    </source>
</evidence>
<evidence type="ECO:0000256" key="3">
    <source>
        <dbReference type="PROSITE-ProRule" id="PRU00283"/>
    </source>
</evidence>
<evidence type="ECO:0000256" key="1">
    <source>
        <dbReference type="ARBA" id="ARBA00010899"/>
    </source>
</evidence>
<keyword evidence="2 3" id="KW-0505">Motor protein</keyword>
<feature type="coiled-coil region" evidence="4">
    <location>
        <begin position="224"/>
        <end position="294"/>
    </location>
</feature>
<keyword evidence="8" id="KW-1185">Reference proteome</keyword>
<dbReference type="GO" id="GO:0005524">
    <property type="term" value="F:ATP binding"/>
    <property type="evidence" value="ECO:0007669"/>
    <property type="project" value="UniProtKB-UniRule"/>
</dbReference>
<feature type="region of interest" description="Disordered" evidence="5">
    <location>
        <begin position="737"/>
        <end position="834"/>
    </location>
</feature>
<feature type="binding site" evidence="3">
    <location>
        <begin position="466"/>
        <end position="473"/>
    </location>
    <ligand>
        <name>ATP</name>
        <dbReference type="ChEBI" id="CHEBI:30616"/>
    </ligand>
</feature>
<feature type="region of interest" description="Disordered" evidence="5">
    <location>
        <begin position="1"/>
        <end position="49"/>
    </location>
</feature>
<accession>A0AA88ARF7</accession>
<feature type="coiled-coil region" evidence="4">
    <location>
        <begin position="705"/>
        <end position="732"/>
    </location>
</feature>
<comment type="similarity">
    <text evidence="1">Belongs to the TRAFAC class myosin-kinesin ATPase superfamily. Kinesin family. KIN-14 subfamily.</text>
</comment>
<comment type="caution">
    <text evidence="7">The sequence shown here is derived from an EMBL/GenBank/DDBJ whole genome shotgun (WGS) entry which is preliminary data.</text>
</comment>
<reference evidence="7" key="1">
    <citation type="submission" date="2023-07" db="EMBL/GenBank/DDBJ databases">
        <title>draft genome sequence of fig (Ficus carica).</title>
        <authorList>
            <person name="Takahashi T."/>
            <person name="Nishimura K."/>
        </authorList>
    </citation>
    <scope>NUCLEOTIDE SEQUENCE</scope>
</reference>
<dbReference type="InterPro" id="IPR036961">
    <property type="entry name" value="Kinesin_motor_dom_sf"/>
</dbReference>
<feature type="compositionally biased region" description="Basic and acidic residues" evidence="5">
    <location>
        <begin position="786"/>
        <end position="810"/>
    </location>
</feature>
<dbReference type="Proteomes" id="UP001187192">
    <property type="component" value="Unassembled WGS sequence"/>
</dbReference>
<dbReference type="GO" id="GO:0015630">
    <property type="term" value="C:microtubule cytoskeleton"/>
    <property type="evidence" value="ECO:0007669"/>
    <property type="project" value="TreeGrafter"/>
</dbReference>
<dbReference type="PANTHER" id="PTHR47972">
    <property type="entry name" value="KINESIN-LIKE PROTEIN KLP-3"/>
    <property type="match status" value="1"/>
</dbReference>
<dbReference type="EMBL" id="BTGU01000065">
    <property type="protein sequence ID" value="GMN56722.1"/>
    <property type="molecule type" value="Genomic_DNA"/>
</dbReference>
<dbReference type="FunFam" id="3.40.850.10:FF:000178">
    <property type="entry name" value="Kinesin-related protein3"/>
    <property type="match status" value="1"/>
</dbReference>
<dbReference type="Gene3D" id="3.40.850.10">
    <property type="entry name" value="Kinesin motor domain"/>
    <property type="match status" value="1"/>
</dbReference>
<evidence type="ECO:0000313" key="7">
    <source>
        <dbReference type="EMBL" id="GMN56722.1"/>
    </source>
</evidence>
<dbReference type="AlphaFoldDB" id="A0AA88ARF7"/>
<feature type="region of interest" description="Disordered" evidence="5">
    <location>
        <begin position="874"/>
        <end position="939"/>
    </location>
</feature>
<name>A0AA88ARF7_FICCA</name>
<dbReference type="GO" id="GO:0003777">
    <property type="term" value="F:microtubule motor activity"/>
    <property type="evidence" value="ECO:0007669"/>
    <property type="project" value="InterPro"/>
</dbReference>
<feature type="compositionally biased region" description="Polar residues" evidence="5">
    <location>
        <begin position="878"/>
        <end position="893"/>
    </location>
</feature>
<dbReference type="InterPro" id="IPR001752">
    <property type="entry name" value="Kinesin_motor_dom"/>
</dbReference>
<evidence type="ECO:0000256" key="4">
    <source>
        <dbReference type="SAM" id="Coils"/>
    </source>
</evidence>
<dbReference type="SMART" id="SM00129">
    <property type="entry name" value="KISc"/>
    <property type="match status" value="1"/>
</dbReference>
<dbReference type="PANTHER" id="PTHR47972:SF14">
    <property type="entry name" value="KINESIN-LIKE PROTEIN KIN-14J"/>
    <property type="match status" value="1"/>
</dbReference>
<proteinExistence type="inferred from homology"/>
<dbReference type="Pfam" id="PF00225">
    <property type="entry name" value="Kinesin"/>
    <property type="match status" value="1"/>
</dbReference>
<dbReference type="InterPro" id="IPR027417">
    <property type="entry name" value="P-loop_NTPase"/>
</dbReference>
<feature type="compositionally biased region" description="Low complexity" evidence="5">
    <location>
        <begin position="746"/>
        <end position="764"/>
    </location>
</feature>
<dbReference type="Gene3D" id="1.20.5.170">
    <property type="match status" value="1"/>
</dbReference>
<dbReference type="GO" id="GO:0007018">
    <property type="term" value="P:microtubule-based movement"/>
    <property type="evidence" value="ECO:0007669"/>
    <property type="project" value="InterPro"/>
</dbReference>
<feature type="domain" description="Kinesin motor" evidence="6">
    <location>
        <begin position="382"/>
        <end position="691"/>
    </location>
</feature>
<keyword evidence="4" id="KW-0175">Coiled coil</keyword>
<evidence type="ECO:0000256" key="5">
    <source>
        <dbReference type="SAM" id="MobiDB-lite"/>
    </source>
</evidence>
<dbReference type="GO" id="GO:0008017">
    <property type="term" value="F:microtubule binding"/>
    <property type="evidence" value="ECO:0007669"/>
    <property type="project" value="InterPro"/>
</dbReference>
<sequence>MDFQTKEYGGNSNVAPNSDHIIRNNGEAVSPRGDAASKLESPRGGYLSPLSGEEKKKVFFESKFQRSLKSPIMSEPSAALVHHVGHKFHEVFQTKQGHYMDLPASKISEMMKSNNLDHLLLQNAPTQSLLSVVNGILDESVERKNSEIPHRVACLLRKVVQEIERRISTQAEHLRTQNNLFKAREEKYQSRIRVLEALASGTNEESENEKTNRDEKNKFADENLIRLMKEKDQSNLEILALKQELETTKKSYELHCLELEKDAKSAKSELEERLKELEHLFEESKSKVKELESYSETKCQSWSEKENSYQSFMEFQFGALRELRLSSDSIKKESLKAKRSYAEEFRSLGVKLKTLADAAQNYHSLLAENRKIFYELQELKGNIRVYCRVRPFLPGQREQKTTIEQIDENGELIIANPSKPGKDGQRLFKFNKVFSPSSTQAEVFSDVQPLIRSVLDGYNVCILAYGPTGSGKTYTMTGPDAANKDNWGVNYRALHDLFTISQSRRSSITYEIGVQMVEIYNEQVRDLLLTVPDASMHPVKSTSDVMELMDKGLKNRAVGATALNERSSRSHSCVTMHVRGLDLKTGAALHGNLHLVDLAGSERIDRSEVTGDRLKEAQHINKSLSALGDVIFALAQKSPHVPYRNSKLTQVLQSSLGGQAKTLMFVQLNPEVISYSETISTLKFAERVSGVELGAAKSNKEGRDIRELLEQVASLKNTIAKKDEEIEKLQLLKSVYPGTDGERRGSGSLLRNSSPSSSRESVGGTAKKSQKPSLSVKGLGLAENAASEHDNSSEYSDKHYSEEADSRQSMEEDEDEDEDIKLRNDIGQNIPADDEMLRFGDDADCEERLSDISDGGLSVRTELTDGSFENAIFAEGQAKSNNSDRPGQVSKISRPSRKPKQTASTTSSLSKTTSKVSSSIKRTPSAGSLSVKPPSRRWQ</sequence>
<dbReference type="PRINTS" id="PR00380">
    <property type="entry name" value="KINESINHEAVY"/>
</dbReference>
<organism evidence="7 8">
    <name type="scientific">Ficus carica</name>
    <name type="common">Common fig</name>
    <dbReference type="NCBI Taxonomy" id="3494"/>
    <lineage>
        <taxon>Eukaryota</taxon>
        <taxon>Viridiplantae</taxon>
        <taxon>Streptophyta</taxon>
        <taxon>Embryophyta</taxon>
        <taxon>Tracheophyta</taxon>
        <taxon>Spermatophyta</taxon>
        <taxon>Magnoliopsida</taxon>
        <taxon>eudicotyledons</taxon>
        <taxon>Gunneridae</taxon>
        <taxon>Pentapetalae</taxon>
        <taxon>rosids</taxon>
        <taxon>fabids</taxon>
        <taxon>Rosales</taxon>
        <taxon>Moraceae</taxon>
        <taxon>Ficeae</taxon>
        <taxon>Ficus</taxon>
    </lineage>
</organism>